<reference evidence="5 6" key="1">
    <citation type="journal article" date="2015" name="Nature">
        <title>rRNA introns, odd ribosomes, and small enigmatic genomes across a large radiation of phyla.</title>
        <authorList>
            <person name="Brown C.T."/>
            <person name="Hug L.A."/>
            <person name="Thomas B.C."/>
            <person name="Sharon I."/>
            <person name="Castelle C.J."/>
            <person name="Singh A."/>
            <person name="Wilkins M.J."/>
            <person name="Williams K.H."/>
            <person name="Banfield J.F."/>
        </authorList>
    </citation>
    <scope>NUCLEOTIDE SEQUENCE [LARGE SCALE GENOMIC DNA]</scope>
</reference>
<comment type="caution">
    <text evidence="5">The sequence shown here is derived from an EMBL/GenBank/DDBJ whole genome shotgun (WGS) entry which is preliminary data.</text>
</comment>
<dbReference type="STRING" id="1618446.UV61_C0002G0004"/>
<dbReference type="PROSITE" id="PS51459">
    <property type="entry name" value="FIDO"/>
    <property type="match status" value="1"/>
</dbReference>
<dbReference type="PANTHER" id="PTHR13504:SF38">
    <property type="entry name" value="FIDO DOMAIN-CONTAINING PROTEIN"/>
    <property type="match status" value="1"/>
</dbReference>
<feature type="domain" description="Fido" evidence="4">
    <location>
        <begin position="97"/>
        <end position="240"/>
    </location>
</feature>
<dbReference type="SUPFAM" id="SSF140931">
    <property type="entry name" value="Fic-like"/>
    <property type="match status" value="1"/>
</dbReference>
<feature type="active site" evidence="1">
    <location>
        <position position="178"/>
    </location>
</feature>
<dbReference type="Proteomes" id="UP000034050">
    <property type="component" value="Unassembled WGS sequence"/>
</dbReference>
<evidence type="ECO:0000313" key="6">
    <source>
        <dbReference type="Proteomes" id="UP000034050"/>
    </source>
</evidence>
<dbReference type="InterPro" id="IPR003812">
    <property type="entry name" value="Fido"/>
</dbReference>
<organism evidence="5 6">
    <name type="scientific">Candidatus Gottesmanbacteria bacterium GW2011_GWB1_43_11</name>
    <dbReference type="NCBI Taxonomy" id="1618446"/>
    <lineage>
        <taxon>Bacteria</taxon>
        <taxon>Candidatus Gottesmaniibacteriota</taxon>
    </lineage>
</organism>
<evidence type="ECO:0000256" key="2">
    <source>
        <dbReference type="PIRSR" id="PIRSR640198-2"/>
    </source>
</evidence>
<name>A0A0G1FK78_9BACT</name>
<dbReference type="PANTHER" id="PTHR13504">
    <property type="entry name" value="FIDO DOMAIN-CONTAINING PROTEIN DDB_G0283145"/>
    <property type="match status" value="1"/>
</dbReference>
<proteinExistence type="predicted"/>
<dbReference type="AlphaFoldDB" id="A0A0G1FK78"/>
<gene>
    <name evidence="5" type="ORF">UV61_C0002G0004</name>
</gene>
<sequence>MQIPPKYYLTSEIIDLLTKIEANRLHINSLQISGPIRNRIERVSLLKSSLFSARIEGNPLTLDEIETTTDDVRKKEVKNILRAITYINTQIKPGDTITSKTLQQVHRLVIESLSPKAGRWRSEVSGIFNQVGVAVYLPPPPAEVSDLVNSLVDFVNSKKEANSLVCALIAHLVFEKIHPFLDGNGRVGRLLMLVINHSRDWTFPVLVPVEEYIDEHKEGYYYHLDRGYQDIAGYLTYMLEAFLASTERLRIEITELINKTPLPVSPRQEEIYQIVKDNRTTSFDFIRRRFLKVPERTLRYDLKKLIDKKLLRKIGQTRGTYYQVIE</sequence>
<dbReference type="GO" id="GO:0005524">
    <property type="term" value="F:ATP binding"/>
    <property type="evidence" value="ECO:0007669"/>
    <property type="project" value="UniProtKB-KW"/>
</dbReference>
<dbReference type="InterPro" id="IPR036597">
    <property type="entry name" value="Fido-like_dom_sf"/>
</dbReference>
<evidence type="ECO:0000313" key="5">
    <source>
        <dbReference type="EMBL" id="KKS87283.1"/>
    </source>
</evidence>
<dbReference type="Pfam" id="PF02661">
    <property type="entry name" value="Fic"/>
    <property type="match status" value="1"/>
</dbReference>
<evidence type="ECO:0000259" key="4">
    <source>
        <dbReference type="PROSITE" id="PS51459"/>
    </source>
</evidence>
<dbReference type="Gene3D" id="1.10.3290.10">
    <property type="entry name" value="Fido-like domain"/>
    <property type="match status" value="1"/>
</dbReference>
<evidence type="ECO:0000256" key="3">
    <source>
        <dbReference type="PIRSR" id="PIRSR640198-3"/>
    </source>
</evidence>
<accession>A0A0G1FK78</accession>
<keyword evidence="2" id="KW-0547">Nucleotide-binding</keyword>
<evidence type="ECO:0000256" key="1">
    <source>
        <dbReference type="PIRSR" id="PIRSR640198-1"/>
    </source>
</evidence>
<keyword evidence="2" id="KW-0067">ATP-binding</keyword>
<feature type="site" description="Important for autoinhibition of adenylyltransferase activity" evidence="3">
    <location>
        <position position="56"/>
    </location>
</feature>
<feature type="binding site" evidence="2">
    <location>
        <begin position="220"/>
        <end position="221"/>
    </location>
    <ligand>
        <name>ATP</name>
        <dbReference type="ChEBI" id="CHEBI:30616"/>
    </ligand>
</feature>
<protein>
    <submittedName>
        <fullName evidence="5">Filamentation induced by cAMP protein Fic</fullName>
    </submittedName>
</protein>
<feature type="binding site" evidence="2">
    <location>
        <begin position="182"/>
        <end position="189"/>
    </location>
    <ligand>
        <name>ATP</name>
        <dbReference type="ChEBI" id="CHEBI:30616"/>
    </ligand>
</feature>
<dbReference type="EMBL" id="LCFD01000002">
    <property type="protein sequence ID" value="KKS87283.1"/>
    <property type="molecule type" value="Genomic_DNA"/>
</dbReference>
<dbReference type="InterPro" id="IPR040198">
    <property type="entry name" value="Fido_containing"/>
</dbReference>